<sequence length="340" mass="37605">MGSVDCVIGVPPLFEVLKSIFEELQLDWTTNLVGQAYDGASNMRGPYLGLQALVRAEAQSAVYDSCWAHRLSLAVKEAAGCCLDAGNLFVKLKTVYNVINGSKNNVDTYEEIFKKTYPGKQILRLKRVDTTRWMSHSFALSTVLRAFEAIVETLEHIKTSETSSNDNKLNASALLEYFMSEKFLLTALTFESIFHEVEPLSTCVDVDLMVAVNHVEIVLNALRSLRNEESFAVLLRRKDEFIASSAFVKEAFTALPIPTVTHRTRRKRRQDGERADEPILDPAVKFRVETFYSSLDSIITLISERFNDRSSSGSTSGSSPRPGAPGTGGKGGKGPATLYS</sequence>
<feature type="region of interest" description="Disordered" evidence="1">
    <location>
        <begin position="307"/>
        <end position="340"/>
    </location>
</feature>
<dbReference type="InterPro" id="IPR012337">
    <property type="entry name" value="RNaseH-like_sf"/>
</dbReference>
<dbReference type="SUPFAM" id="SSF53098">
    <property type="entry name" value="Ribonuclease H-like"/>
    <property type="match status" value="1"/>
</dbReference>
<dbReference type="AlphaFoldDB" id="A0A6J1TLP3"/>
<proteinExistence type="predicted"/>
<dbReference type="OrthoDB" id="7762031at2759"/>
<dbReference type="RefSeq" id="XP_026293692.2">
    <property type="nucleotide sequence ID" value="XM_026437907.2"/>
</dbReference>
<dbReference type="Proteomes" id="UP000504606">
    <property type="component" value="Unplaced"/>
</dbReference>
<name>A0A6J1TLP3_FRAOC</name>
<organism evidence="2 3">
    <name type="scientific">Frankliniella occidentalis</name>
    <name type="common">Western flower thrips</name>
    <name type="synonym">Euthrips occidentalis</name>
    <dbReference type="NCBI Taxonomy" id="133901"/>
    <lineage>
        <taxon>Eukaryota</taxon>
        <taxon>Metazoa</taxon>
        <taxon>Ecdysozoa</taxon>
        <taxon>Arthropoda</taxon>
        <taxon>Hexapoda</taxon>
        <taxon>Insecta</taxon>
        <taxon>Pterygota</taxon>
        <taxon>Neoptera</taxon>
        <taxon>Paraneoptera</taxon>
        <taxon>Thysanoptera</taxon>
        <taxon>Terebrantia</taxon>
        <taxon>Thripoidea</taxon>
        <taxon>Thripidae</taxon>
        <taxon>Frankliniella</taxon>
    </lineage>
</organism>
<keyword evidence="2" id="KW-1185">Reference proteome</keyword>
<dbReference type="PANTHER" id="PTHR11697:SF230">
    <property type="entry name" value="ZINC FINGER, MYM DOMAIN CONTAINING 1"/>
    <property type="match status" value="1"/>
</dbReference>
<protein>
    <submittedName>
        <fullName evidence="3">Zinc finger MYM-type protein 1-like</fullName>
    </submittedName>
</protein>
<gene>
    <name evidence="3" type="primary">LOC113217839</name>
</gene>
<evidence type="ECO:0000313" key="2">
    <source>
        <dbReference type="Proteomes" id="UP000504606"/>
    </source>
</evidence>
<feature type="compositionally biased region" description="Gly residues" evidence="1">
    <location>
        <begin position="325"/>
        <end position="334"/>
    </location>
</feature>
<evidence type="ECO:0000313" key="3">
    <source>
        <dbReference type="RefSeq" id="XP_026293692.2"/>
    </source>
</evidence>
<dbReference type="KEGG" id="foc:113217839"/>
<feature type="compositionally biased region" description="Low complexity" evidence="1">
    <location>
        <begin position="309"/>
        <end position="321"/>
    </location>
</feature>
<accession>A0A6J1TLP3</accession>
<dbReference type="GeneID" id="113217839"/>
<dbReference type="PANTHER" id="PTHR11697">
    <property type="entry name" value="GENERAL TRANSCRIPTION FACTOR 2-RELATED ZINC FINGER PROTEIN"/>
    <property type="match status" value="1"/>
</dbReference>
<dbReference type="InterPro" id="IPR055298">
    <property type="entry name" value="AtLOH3-like"/>
</dbReference>
<evidence type="ECO:0000256" key="1">
    <source>
        <dbReference type="SAM" id="MobiDB-lite"/>
    </source>
</evidence>
<reference evidence="3" key="1">
    <citation type="submission" date="2025-08" db="UniProtKB">
        <authorList>
            <consortium name="RefSeq"/>
        </authorList>
    </citation>
    <scope>IDENTIFICATION</scope>
    <source>
        <tissue evidence="3">Whole organism</tissue>
    </source>
</reference>